<organism evidence="7 8">
    <name type="scientific">Gottschalkia purinilytica</name>
    <name type="common">Clostridium purinilyticum</name>
    <dbReference type="NCBI Taxonomy" id="1503"/>
    <lineage>
        <taxon>Bacteria</taxon>
        <taxon>Bacillati</taxon>
        <taxon>Bacillota</taxon>
        <taxon>Tissierellia</taxon>
        <taxon>Tissierellales</taxon>
        <taxon>Gottschalkiaceae</taxon>
        <taxon>Gottschalkia</taxon>
    </lineage>
</organism>
<dbReference type="GO" id="GO:0016020">
    <property type="term" value="C:membrane"/>
    <property type="evidence" value="ECO:0007669"/>
    <property type="project" value="UniProtKB-SubCell"/>
</dbReference>
<dbReference type="Proteomes" id="UP000037267">
    <property type="component" value="Unassembled WGS sequence"/>
</dbReference>
<keyword evidence="3 5" id="KW-1133">Transmembrane helix</keyword>
<feature type="transmembrane region" description="Helical" evidence="5">
    <location>
        <begin position="177"/>
        <end position="200"/>
    </location>
</feature>
<sequence>MMGVWVILKNNFRRAYSNKNYVTNFLIMSCLSLILAVYFTSHLKTDLNIAWVTSSNDIPKISSYSNIEILKETPSKSELVMNKYDAVVIEKGNKKYEVNTIKGKDFKAKIENFIKNPSEFNPNNENENKRGVGTNILGYMLMFILLQGVFFMSFFTEDKENKAFKRIITSPIYMRNYIAGHCIFNFIIVYVPILTMLFIIKQIFKIDIGFSYSQYGYLLGIIVLFSVAFSLFISTVVEKMDDVMSLSSSIIVLTSIFSGSFYSINNTNIFLKKLINLLPQKNYLDLAQGIESGKPIMNYVPQIGYLLTLVILLYGCGIIICKRKFNEGRY</sequence>
<evidence type="ECO:0000256" key="4">
    <source>
        <dbReference type="ARBA" id="ARBA00023136"/>
    </source>
</evidence>
<dbReference type="PANTHER" id="PTHR43471">
    <property type="entry name" value="ABC TRANSPORTER PERMEASE"/>
    <property type="match status" value="1"/>
</dbReference>
<proteinExistence type="predicted"/>
<dbReference type="GO" id="GO:0140359">
    <property type="term" value="F:ABC-type transporter activity"/>
    <property type="evidence" value="ECO:0007669"/>
    <property type="project" value="InterPro"/>
</dbReference>
<evidence type="ECO:0000313" key="7">
    <source>
        <dbReference type="EMBL" id="KNF08305.1"/>
    </source>
</evidence>
<protein>
    <submittedName>
        <fullName evidence="7">ABC-type multidrug transport system, permease component</fullName>
    </submittedName>
</protein>
<name>A0A0L0WAF6_GOTPU</name>
<feature type="transmembrane region" description="Helical" evidence="5">
    <location>
        <begin position="215"/>
        <end position="236"/>
    </location>
</feature>
<feature type="transmembrane region" description="Helical" evidence="5">
    <location>
        <begin position="303"/>
        <end position="321"/>
    </location>
</feature>
<evidence type="ECO:0000259" key="6">
    <source>
        <dbReference type="Pfam" id="PF12698"/>
    </source>
</evidence>
<dbReference type="OrthoDB" id="1655516at2"/>
<evidence type="ECO:0000256" key="2">
    <source>
        <dbReference type="ARBA" id="ARBA00022692"/>
    </source>
</evidence>
<evidence type="ECO:0000313" key="8">
    <source>
        <dbReference type="Proteomes" id="UP000037267"/>
    </source>
</evidence>
<feature type="transmembrane region" description="Helical" evidence="5">
    <location>
        <begin position="243"/>
        <end position="264"/>
    </location>
</feature>
<dbReference type="RefSeq" id="WP_050355405.1">
    <property type="nucleotide sequence ID" value="NZ_LGSS01000008.1"/>
</dbReference>
<feature type="domain" description="ABC-2 type transporter transmembrane" evidence="6">
    <location>
        <begin position="73"/>
        <end position="314"/>
    </location>
</feature>
<dbReference type="Pfam" id="PF12698">
    <property type="entry name" value="ABC2_membrane_3"/>
    <property type="match status" value="1"/>
</dbReference>
<evidence type="ECO:0000256" key="1">
    <source>
        <dbReference type="ARBA" id="ARBA00004141"/>
    </source>
</evidence>
<dbReference type="EMBL" id="LGSS01000008">
    <property type="protein sequence ID" value="KNF08305.1"/>
    <property type="molecule type" value="Genomic_DNA"/>
</dbReference>
<keyword evidence="8" id="KW-1185">Reference proteome</keyword>
<dbReference type="InterPro" id="IPR013525">
    <property type="entry name" value="ABC2_TM"/>
</dbReference>
<comment type="subcellular location">
    <subcellularLocation>
        <location evidence="1">Membrane</location>
        <topology evidence="1">Multi-pass membrane protein</topology>
    </subcellularLocation>
</comment>
<reference evidence="8" key="1">
    <citation type="submission" date="2015-07" db="EMBL/GenBank/DDBJ databases">
        <title>Draft genome sequence of the purine-degrading Gottschalkia purinilyticum DSM 1384 (formerly Clostridium purinilyticum).</title>
        <authorList>
            <person name="Poehlein A."/>
            <person name="Schiel-Bengelsdorf B."/>
            <person name="Bengelsdorf F.R."/>
            <person name="Daniel R."/>
            <person name="Duerre P."/>
        </authorList>
    </citation>
    <scope>NUCLEOTIDE SEQUENCE [LARGE SCALE GENOMIC DNA]</scope>
    <source>
        <strain evidence="8">DSM 1384</strain>
    </source>
</reference>
<accession>A0A0L0WAF6</accession>
<dbReference type="AlphaFoldDB" id="A0A0L0WAF6"/>
<keyword evidence="2 5" id="KW-0812">Transmembrane</keyword>
<keyword evidence="4 5" id="KW-0472">Membrane</keyword>
<feature type="transmembrane region" description="Helical" evidence="5">
    <location>
        <begin position="136"/>
        <end position="156"/>
    </location>
</feature>
<evidence type="ECO:0000256" key="3">
    <source>
        <dbReference type="ARBA" id="ARBA00022989"/>
    </source>
</evidence>
<evidence type="ECO:0000256" key="5">
    <source>
        <dbReference type="SAM" id="Phobius"/>
    </source>
</evidence>
<feature type="transmembrane region" description="Helical" evidence="5">
    <location>
        <begin position="21"/>
        <end position="39"/>
    </location>
</feature>
<comment type="caution">
    <text evidence="7">The sequence shown here is derived from an EMBL/GenBank/DDBJ whole genome shotgun (WGS) entry which is preliminary data.</text>
</comment>
<gene>
    <name evidence="7" type="ORF">CLPU_8c00700</name>
</gene>
<dbReference type="STRING" id="1503.CLPU_8c00700"/>